<dbReference type="Proteomes" id="UP000310016">
    <property type="component" value="Unassembled WGS sequence"/>
</dbReference>
<dbReference type="OrthoDB" id="3288815at2"/>
<dbReference type="Gene3D" id="1.10.287.950">
    <property type="entry name" value="Methyl-accepting chemotaxis protein"/>
    <property type="match status" value="1"/>
</dbReference>
<dbReference type="PANTHER" id="PTHR32089">
    <property type="entry name" value="METHYL-ACCEPTING CHEMOTAXIS PROTEIN MCPB"/>
    <property type="match status" value="1"/>
</dbReference>
<keyword evidence="1 2" id="KW-0807">Transducer</keyword>
<comment type="caution">
    <text evidence="5">The sequence shown here is derived from an EMBL/GenBank/DDBJ whole genome shotgun (WGS) entry which is preliminary data.</text>
</comment>
<feature type="coiled-coil region" evidence="3">
    <location>
        <begin position="269"/>
        <end position="296"/>
    </location>
</feature>
<keyword evidence="6" id="KW-1185">Reference proteome</keyword>
<protein>
    <submittedName>
        <fullName evidence="5">Chemotaxis protein</fullName>
    </submittedName>
</protein>
<evidence type="ECO:0000256" key="3">
    <source>
        <dbReference type="SAM" id="Coils"/>
    </source>
</evidence>
<dbReference type="GO" id="GO:0007165">
    <property type="term" value="P:signal transduction"/>
    <property type="evidence" value="ECO:0007669"/>
    <property type="project" value="UniProtKB-KW"/>
</dbReference>
<keyword evidence="3" id="KW-0175">Coiled coil</keyword>
<name>A0A4V5MSU6_9NEIS</name>
<evidence type="ECO:0000313" key="5">
    <source>
        <dbReference type="EMBL" id="TJZ79008.1"/>
    </source>
</evidence>
<dbReference type="EMBL" id="SUMF01000001">
    <property type="protein sequence ID" value="TJZ79008.1"/>
    <property type="molecule type" value="Genomic_DNA"/>
</dbReference>
<dbReference type="InterPro" id="IPR004089">
    <property type="entry name" value="MCPsignal_dom"/>
</dbReference>
<organism evidence="5 6">
    <name type="scientific">Chitiniphilus eburneus</name>
    <dbReference type="NCBI Taxonomy" id="2571148"/>
    <lineage>
        <taxon>Bacteria</taxon>
        <taxon>Pseudomonadati</taxon>
        <taxon>Pseudomonadota</taxon>
        <taxon>Betaproteobacteria</taxon>
        <taxon>Neisseriales</taxon>
        <taxon>Chitinibacteraceae</taxon>
        <taxon>Chitiniphilus</taxon>
    </lineage>
</organism>
<evidence type="ECO:0000313" key="6">
    <source>
        <dbReference type="Proteomes" id="UP000310016"/>
    </source>
</evidence>
<evidence type="ECO:0000256" key="2">
    <source>
        <dbReference type="PROSITE-ProRule" id="PRU00284"/>
    </source>
</evidence>
<dbReference type="PANTHER" id="PTHR32089:SF112">
    <property type="entry name" value="LYSOZYME-LIKE PROTEIN-RELATED"/>
    <property type="match status" value="1"/>
</dbReference>
<proteinExistence type="predicted"/>
<feature type="domain" description="Methyl-accepting transducer" evidence="4">
    <location>
        <begin position="129"/>
        <end position="298"/>
    </location>
</feature>
<sequence>MTFPRASLLLLAFLQGTAFTLLSDSWVAGLAAGVVNAGVLIALGWGLTAAPPPLIETRIEPETPPEAPLAELVRDVLPLWHRHVDLARGQTREAIDALAMRFAGISQRLSGTLGGGGGGQNSQMLGVIQQSGEMLDRIVVSLEQVLSAREMLLREIEGLGQFNDELKRMASDVGEIAGQTNLLALNAAIEAARAGESGRGFAVVADEVRKLSNLSGETGKRIRGKVDSINVTIAGALASAQRLSADEAEMIGESKAVIGQVMQHFSTAADGLSQTVSQLESESRAVEQEVQDVLVNLQFQDRVSQILEHVEKDMDKLAGVLSSGAALPARQQWLAELERTYTTMEQRQVHVGKARAKVASSQVEFF</sequence>
<evidence type="ECO:0000259" key="4">
    <source>
        <dbReference type="PROSITE" id="PS50111"/>
    </source>
</evidence>
<evidence type="ECO:0000256" key="1">
    <source>
        <dbReference type="ARBA" id="ARBA00023224"/>
    </source>
</evidence>
<dbReference type="AlphaFoldDB" id="A0A4V5MSU6"/>
<reference evidence="5 6" key="1">
    <citation type="submission" date="2019-04" db="EMBL/GenBank/DDBJ databases">
        <title>Chitiniphilus eburnea sp. nov., a novel chitinolytic bacterium isolated from aquaculture sludge.</title>
        <authorList>
            <person name="Sheng M."/>
        </authorList>
    </citation>
    <scope>NUCLEOTIDE SEQUENCE [LARGE SCALE GENOMIC DNA]</scope>
    <source>
        <strain evidence="5 6">HX-2-15</strain>
    </source>
</reference>
<dbReference type="Pfam" id="PF00015">
    <property type="entry name" value="MCPsignal"/>
    <property type="match status" value="1"/>
</dbReference>
<dbReference type="GO" id="GO:0016020">
    <property type="term" value="C:membrane"/>
    <property type="evidence" value="ECO:0007669"/>
    <property type="project" value="InterPro"/>
</dbReference>
<dbReference type="RefSeq" id="WP_136771522.1">
    <property type="nucleotide sequence ID" value="NZ_SUMF01000001.1"/>
</dbReference>
<gene>
    <name evidence="5" type="ORF">FAZ21_01610</name>
</gene>
<dbReference type="SUPFAM" id="SSF58104">
    <property type="entry name" value="Methyl-accepting chemotaxis protein (MCP) signaling domain"/>
    <property type="match status" value="1"/>
</dbReference>
<dbReference type="PROSITE" id="PS50111">
    <property type="entry name" value="CHEMOTAXIS_TRANSDUC_2"/>
    <property type="match status" value="1"/>
</dbReference>
<dbReference type="SMART" id="SM00283">
    <property type="entry name" value="MA"/>
    <property type="match status" value="1"/>
</dbReference>
<accession>A0A4V5MSU6</accession>